<evidence type="ECO:0000313" key="1">
    <source>
        <dbReference type="EMBL" id="GCE37795.1"/>
    </source>
</evidence>
<dbReference type="Pfam" id="PF11253">
    <property type="entry name" value="DUF3052"/>
    <property type="match status" value="1"/>
</dbReference>
<gene>
    <name evidence="1" type="ORF">Rhow_000641</name>
</gene>
<evidence type="ECO:0008006" key="3">
    <source>
        <dbReference type="Google" id="ProtNLM"/>
    </source>
</evidence>
<sequence length="116" mass="12522">MVVQEVGWSRDVDDAFRDIVVDVIGGGLVDEGYGGDVDAVLLWWRAGEGVLADALLAAGAVLSEGRFVLLLTPKVGGYVRPEDIDEAVVLTGFHRASAIELRHWHGVLLTKPSRSR</sequence>
<evidence type="ECO:0000313" key="2">
    <source>
        <dbReference type="Proteomes" id="UP000287519"/>
    </source>
</evidence>
<comment type="caution">
    <text evidence="1">The sequence shown here is derived from an EMBL/GenBank/DDBJ whole genome shotgun (WGS) entry which is preliminary data.</text>
</comment>
<keyword evidence="2" id="KW-1185">Reference proteome</keyword>
<organism evidence="1 2">
    <name type="scientific">Rhodococcus wratislaviensis</name>
    <name type="common">Tsukamurella wratislaviensis</name>
    <dbReference type="NCBI Taxonomy" id="44752"/>
    <lineage>
        <taxon>Bacteria</taxon>
        <taxon>Bacillati</taxon>
        <taxon>Actinomycetota</taxon>
        <taxon>Actinomycetes</taxon>
        <taxon>Mycobacteriales</taxon>
        <taxon>Nocardiaceae</taxon>
        <taxon>Rhodococcus</taxon>
    </lineage>
</organism>
<dbReference type="EMBL" id="BHYM01000012">
    <property type="protein sequence ID" value="GCE37795.1"/>
    <property type="molecule type" value="Genomic_DNA"/>
</dbReference>
<reference evidence="1 2" key="1">
    <citation type="submission" date="2018-11" db="EMBL/GenBank/DDBJ databases">
        <title>Microbial catabolism of amino acid.</title>
        <authorList>
            <person name="Hibi M."/>
            <person name="Ogawa J."/>
        </authorList>
    </citation>
    <scope>NUCLEOTIDE SEQUENCE [LARGE SCALE GENOMIC DNA]</scope>
    <source>
        <strain evidence="1 2">C31-06</strain>
    </source>
</reference>
<proteinExistence type="predicted"/>
<dbReference type="AlphaFoldDB" id="A0A402C2H0"/>
<name>A0A402C2H0_RHOWR</name>
<accession>A0A402C2H0</accession>
<protein>
    <recommendedName>
        <fullName evidence="3">DUF3052 family protein</fullName>
    </recommendedName>
</protein>
<dbReference type="Proteomes" id="UP000287519">
    <property type="component" value="Unassembled WGS sequence"/>
</dbReference>
<dbReference type="InterPro" id="IPR021412">
    <property type="entry name" value="DUF3052"/>
</dbReference>